<evidence type="ECO:0000313" key="8">
    <source>
        <dbReference type="Proteomes" id="UP001629113"/>
    </source>
</evidence>
<dbReference type="InterPro" id="IPR036259">
    <property type="entry name" value="MFS_trans_sf"/>
</dbReference>
<proteinExistence type="predicted"/>
<keyword evidence="4 6" id="KW-0472">Membrane</keyword>
<organism evidence="7 8">
    <name type="scientific">Phlyctema vagabunda</name>
    <dbReference type="NCBI Taxonomy" id="108571"/>
    <lineage>
        <taxon>Eukaryota</taxon>
        <taxon>Fungi</taxon>
        <taxon>Dikarya</taxon>
        <taxon>Ascomycota</taxon>
        <taxon>Pezizomycotina</taxon>
        <taxon>Leotiomycetes</taxon>
        <taxon>Helotiales</taxon>
        <taxon>Dermateaceae</taxon>
        <taxon>Phlyctema</taxon>
    </lineage>
</organism>
<feature type="transmembrane region" description="Helical" evidence="6">
    <location>
        <begin position="495"/>
        <end position="515"/>
    </location>
</feature>
<feature type="transmembrane region" description="Helical" evidence="6">
    <location>
        <begin position="401"/>
        <end position="424"/>
    </location>
</feature>
<evidence type="ECO:0000256" key="4">
    <source>
        <dbReference type="ARBA" id="ARBA00023136"/>
    </source>
</evidence>
<dbReference type="Proteomes" id="UP001629113">
    <property type="component" value="Unassembled WGS sequence"/>
</dbReference>
<evidence type="ECO:0000256" key="2">
    <source>
        <dbReference type="ARBA" id="ARBA00022692"/>
    </source>
</evidence>
<feature type="compositionally biased region" description="Acidic residues" evidence="5">
    <location>
        <begin position="262"/>
        <end position="274"/>
    </location>
</feature>
<evidence type="ECO:0000256" key="3">
    <source>
        <dbReference type="ARBA" id="ARBA00022989"/>
    </source>
</evidence>
<accession>A0ABR4PB55</accession>
<protein>
    <submittedName>
        <fullName evidence="7">ATP synthase F0</fullName>
    </submittedName>
</protein>
<feature type="transmembrane region" description="Helical" evidence="6">
    <location>
        <begin position="202"/>
        <end position="225"/>
    </location>
</feature>
<feature type="transmembrane region" description="Helical" evidence="6">
    <location>
        <begin position="371"/>
        <end position="389"/>
    </location>
</feature>
<feature type="transmembrane region" description="Helical" evidence="6">
    <location>
        <begin position="460"/>
        <end position="483"/>
    </location>
</feature>
<dbReference type="Gene3D" id="1.20.1250.20">
    <property type="entry name" value="MFS general substrate transporter like domains"/>
    <property type="match status" value="1"/>
</dbReference>
<feature type="compositionally biased region" description="Low complexity" evidence="5">
    <location>
        <begin position="291"/>
        <end position="306"/>
    </location>
</feature>
<feature type="transmembrane region" description="Helical" evidence="6">
    <location>
        <begin position="231"/>
        <end position="251"/>
    </location>
</feature>
<comment type="caution">
    <text evidence="7">The sequence shown here is derived from an EMBL/GenBank/DDBJ whole genome shotgun (WGS) entry which is preliminary data.</text>
</comment>
<feature type="transmembrane region" description="Helical" evidence="6">
    <location>
        <begin position="167"/>
        <end position="190"/>
    </location>
</feature>
<name>A0ABR4PB55_9HELO</name>
<evidence type="ECO:0000256" key="1">
    <source>
        <dbReference type="ARBA" id="ARBA00004141"/>
    </source>
</evidence>
<keyword evidence="3 6" id="KW-1133">Transmembrane helix</keyword>
<feature type="transmembrane region" description="Helical" evidence="6">
    <location>
        <begin position="37"/>
        <end position="59"/>
    </location>
</feature>
<feature type="transmembrane region" description="Helical" evidence="6">
    <location>
        <begin position="430"/>
        <end position="448"/>
    </location>
</feature>
<keyword evidence="2 6" id="KW-0812">Transmembrane</keyword>
<feature type="transmembrane region" description="Helical" evidence="6">
    <location>
        <begin position="327"/>
        <end position="351"/>
    </location>
</feature>
<keyword evidence="8" id="KW-1185">Reference proteome</keyword>
<dbReference type="Pfam" id="PF07690">
    <property type="entry name" value="MFS_1"/>
    <property type="match status" value="1"/>
</dbReference>
<dbReference type="SUPFAM" id="SSF103473">
    <property type="entry name" value="MFS general substrate transporter"/>
    <property type="match status" value="1"/>
</dbReference>
<feature type="transmembrane region" description="Helical" evidence="6">
    <location>
        <begin position="136"/>
        <end position="161"/>
    </location>
</feature>
<evidence type="ECO:0000256" key="5">
    <source>
        <dbReference type="SAM" id="MobiDB-lite"/>
    </source>
</evidence>
<sequence length="529" mass="57630">MGSVLPEQVEPLLSPENNVHPDEIRGETDLPAPKRRLAISILCIVILAAVDSGFLEVLIPLTRIYENIVCTQWYTLHDPTALKPGVDPPEQICKIEPVQSELAFLRGFEGLFITLPSLLLAVPYGLLADKTGRKPVLLMSVLGLLFAITFVLVVCAFPNVFPLRMVWASWAFTFIGGGAPVGLSMIMTMVSDTVKPSQRSTVFFHIAIGLLLAQVGATAVASTVMKYGSPWMAVGIGYISLLVASCFSLIIPETKHYKHEGEEDELGQESDDRDSPESVSLITQPTDDDSMSSTSSASWKDSPSSSIRRGTAYMTEAFGFLLKDARLLAVTTTFFFNTIGTAVLSIGVQYISNRFHWTIADANLLFSLRAAVNAILFIFILPSITWFVNKYYHLTTNAKDLYLAKASVLFLPVGFFIMAFAASVSLMTTGLMIMTLGTGYSSLMRSLVTSMVAKEYTARLYGAITGIEMLGSMISGPVLAGLFQWGIHLGGSWQGIPFFAGGLMMTLTASLTWTVRLVSTETKEPEAEE</sequence>
<dbReference type="PANTHER" id="PTHR23507">
    <property type="entry name" value="ZGC:174356"/>
    <property type="match status" value="1"/>
</dbReference>
<evidence type="ECO:0000256" key="6">
    <source>
        <dbReference type="SAM" id="Phobius"/>
    </source>
</evidence>
<evidence type="ECO:0000313" key="7">
    <source>
        <dbReference type="EMBL" id="KAL3420515.1"/>
    </source>
</evidence>
<dbReference type="InterPro" id="IPR011701">
    <property type="entry name" value="MFS"/>
</dbReference>
<comment type="subcellular location">
    <subcellularLocation>
        <location evidence="1">Membrane</location>
        <topology evidence="1">Multi-pass membrane protein</topology>
    </subcellularLocation>
</comment>
<gene>
    <name evidence="7" type="ORF">PVAG01_06960</name>
</gene>
<dbReference type="EMBL" id="JBFCZG010000006">
    <property type="protein sequence ID" value="KAL3420515.1"/>
    <property type="molecule type" value="Genomic_DNA"/>
</dbReference>
<dbReference type="PANTHER" id="PTHR23507:SF1">
    <property type="entry name" value="FI18259P1-RELATED"/>
    <property type="match status" value="1"/>
</dbReference>
<feature type="transmembrane region" description="Helical" evidence="6">
    <location>
        <begin position="110"/>
        <end position="127"/>
    </location>
</feature>
<reference evidence="7 8" key="1">
    <citation type="submission" date="2024-06" db="EMBL/GenBank/DDBJ databases">
        <title>Complete genome of Phlyctema vagabunda strain 19-DSS-EL-015.</title>
        <authorList>
            <person name="Fiorenzani C."/>
        </authorList>
    </citation>
    <scope>NUCLEOTIDE SEQUENCE [LARGE SCALE GENOMIC DNA]</scope>
    <source>
        <strain evidence="7 8">19-DSS-EL-015</strain>
    </source>
</reference>
<feature type="region of interest" description="Disordered" evidence="5">
    <location>
        <begin position="260"/>
        <end position="306"/>
    </location>
</feature>